<evidence type="ECO:0000313" key="2">
    <source>
        <dbReference type="Proteomes" id="UP001319846"/>
    </source>
</evidence>
<protein>
    <submittedName>
        <fullName evidence="1">Glutaredoxin family protein</fullName>
    </submittedName>
</protein>
<name>A0ACC5VRH7_9GAMM</name>
<reference evidence="1" key="1">
    <citation type="submission" date="2020-06" db="EMBL/GenBank/DDBJ databases">
        <title>Whole Genome Sequence of Halomonas aquamarina MB598.</title>
        <authorList>
            <person name="Pervaiz M."/>
            <person name="Fariq A."/>
            <person name="Yasmin A."/>
            <person name="Welch M."/>
        </authorList>
    </citation>
    <scope>NUCLEOTIDE SEQUENCE</scope>
    <source>
        <strain evidence="1">MB598</strain>
    </source>
</reference>
<organism evidence="1 2">
    <name type="scientific">Vreelandella aquamarina</name>
    <dbReference type="NCBI Taxonomy" id="77097"/>
    <lineage>
        <taxon>Bacteria</taxon>
        <taxon>Pseudomonadati</taxon>
        <taxon>Pseudomonadota</taxon>
        <taxon>Gammaproteobacteria</taxon>
        <taxon>Oceanospirillales</taxon>
        <taxon>Halomonadaceae</taxon>
        <taxon>Vreelandella</taxon>
    </lineage>
</organism>
<dbReference type="Proteomes" id="UP001319846">
    <property type="component" value="Unassembled WGS sequence"/>
</dbReference>
<accession>A0ACC5VRH7</accession>
<sequence length="110" mass="12316">MISLTLYTTLGCHLCAQVEALLSALANQPVEIERIEIIEDARLMERYATRIPVVADSQGEELIEGFEIERLASWLRARGWLDESALDALAAKEASPPKSAYRRNGRRFLG</sequence>
<comment type="caution">
    <text evidence="1">The sequence shown here is derived from an EMBL/GenBank/DDBJ whole genome shotgun (WGS) entry which is preliminary data.</text>
</comment>
<evidence type="ECO:0000313" key="1">
    <source>
        <dbReference type="EMBL" id="MBZ5486349.1"/>
    </source>
</evidence>
<gene>
    <name evidence="1" type="ORF">HW452_02255</name>
</gene>
<proteinExistence type="predicted"/>
<keyword evidence="2" id="KW-1185">Reference proteome</keyword>
<dbReference type="EMBL" id="JABYQT010000001">
    <property type="protein sequence ID" value="MBZ5486349.1"/>
    <property type="molecule type" value="Genomic_DNA"/>
</dbReference>